<sequence length="52" mass="5758">MSKKRIIVDFDGTICGFDFPQCGPPELGVRKALLELSEMGFEIIIHSCRTGT</sequence>
<name>A0A0F9II79_9ZZZZ</name>
<organism evidence="1">
    <name type="scientific">marine sediment metagenome</name>
    <dbReference type="NCBI Taxonomy" id="412755"/>
    <lineage>
        <taxon>unclassified sequences</taxon>
        <taxon>metagenomes</taxon>
        <taxon>ecological metagenomes</taxon>
    </lineage>
</organism>
<dbReference type="Gene3D" id="3.40.50.1000">
    <property type="entry name" value="HAD superfamily/HAD-like"/>
    <property type="match status" value="1"/>
</dbReference>
<dbReference type="AlphaFoldDB" id="A0A0F9II79"/>
<dbReference type="InterPro" id="IPR023214">
    <property type="entry name" value="HAD_sf"/>
</dbReference>
<dbReference type="SUPFAM" id="SSF56784">
    <property type="entry name" value="HAD-like"/>
    <property type="match status" value="1"/>
</dbReference>
<proteinExistence type="predicted"/>
<comment type="caution">
    <text evidence="1">The sequence shown here is derived from an EMBL/GenBank/DDBJ whole genome shotgun (WGS) entry which is preliminary data.</text>
</comment>
<accession>A0A0F9II79</accession>
<dbReference type="InterPro" id="IPR036412">
    <property type="entry name" value="HAD-like_sf"/>
</dbReference>
<feature type="non-terminal residue" evidence="1">
    <location>
        <position position="52"/>
    </location>
</feature>
<dbReference type="EMBL" id="LAZR01020953">
    <property type="protein sequence ID" value="KKL87002.1"/>
    <property type="molecule type" value="Genomic_DNA"/>
</dbReference>
<protein>
    <submittedName>
        <fullName evidence="1">Uncharacterized protein</fullName>
    </submittedName>
</protein>
<reference evidence="1" key="1">
    <citation type="journal article" date="2015" name="Nature">
        <title>Complex archaea that bridge the gap between prokaryotes and eukaryotes.</title>
        <authorList>
            <person name="Spang A."/>
            <person name="Saw J.H."/>
            <person name="Jorgensen S.L."/>
            <person name="Zaremba-Niedzwiedzka K."/>
            <person name="Martijn J."/>
            <person name="Lind A.E."/>
            <person name="van Eijk R."/>
            <person name="Schleper C."/>
            <person name="Guy L."/>
            <person name="Ettema T.J."/>
        </authorList>
    </citation>
    <scope>NUCLEOTIDE SEQUENCE</scope>
</reference>
<evidence type="ECO:0000313" key="1">
    <source>
        <dbReference type="EMBL" id="KKL87002.1"/>
    </source>
</evidence>
<gene>
    <name evidence="1" type="ORF">LCGC14_1939040</name>
</gene>